<reference evidence="2" key="1">
    <citation type="journal article" date="2017" name="Nature">
        <title>Asgard archaea illuminate the origin of eukaryotic cellular complexity.</title>
        <authorList>
            <person name="Zaremba-Niedzwiedzka K."/>
            <person name="Caceres E.F."/>
            <person name="Saw J.H."/>
            <person name="Backstrom D."/>
            <person name="Juzokaite L."/>
            <person name="Vancaester E."/>
            <person name="Seitz K.W."/>
            <person name="Anantharaman K."/>
            <person name="Starnawski P."/>
            <person name="Kjeldsen K.U."/>
            <person name="Scott M.B."/>
            <person name="Nunoura T."/>
            <person name="Banfield J.F."/>
            <person name="Schramm A."/>
            <person name="Baker B.J."/>
            <person name="Spang A."/>
            <person name="Ettema T.J.G."/>
        </authorList>
    </citation>
    <scope>NUCLEOTIDE SEQUENCE</scope>
    <source>
        <strain evidence="2">LCB_4</strain>
    </source>
</reference>
<reference evidence="2" key="2">
    <citation type="journal article" date="2022" name="Nat. Microbiol.">
        <title>A closed Candidatus Odinarchaeum chromosome exposes Asgard archaeal viruses.</title>
        <authorList>
            <person name="Tamarit D."/>
            <person name="Caceres E.F."/>
            <person name="Krupovic M."/>
            <person name="Nijland R."/>
            <person name="Eme L."/>
            <person name="Robinson N.P."/>
            <person name="Ettema T.J.G."/>
        </authorList>
    </citation>
    <scope>NUCLEOTIDE SEQUENCE</scope>
    <source>
        <strain evidence="2">LCB_4</strain>
    </source>
</reference>
<dbReference type="Proteomes" id="UP000186851">
    <property type="component" value="Chromosome"/>
</dbReference>
<feature type="transmembrane region" description="Helical" evidence="1">
    <location>
        <begin position="43"/>
        <end position="64"/>
    </location>
</feature>
<evidence type="ECO:0000313" key="3">
    <source>
        <dbReference type="Proteomes" id="UP000186851"/>
    </source>
</evidence>
<sequence>MEDESMQFHPKYYTGMGLFMLFVGALTTVSGAVMILYPSTSILTLEAALAVGVLYLILGGVQFVDSAYLLGRKEIAYNFTNIVLVLDIILKCYTLINGYQLGTLFLISLTLIFVQVIAKSSGRRH</sequence>
<keyword evidence="1" id="KW-1133">Transmembrane helix</keyword>
<organism evidence="2 3">
    <name type="scientific">Odinarchaeota yellowstonii (strain LCB_4)</name>
    <dbReference type="NCBI Taxonomy" id="1841599"/>
    <lineage>
        <taxon>Archaea</taxon>
        <taxon>Promethearchaeati</taxon>
        <taxon>Candidatus Odinarchaeota</taxon>
        <taxon>Candidatus Odinarchaeia</taxon>
        <taxon>Candidatus Odinarchaeales</taxon>
        <taxon>Candidatus Odinarchaeaceae</taxon>
        <taxon>Candidatus Odinarchaeum</taxon>
    </lineage>
</organism>
<gene>
    <name evidence="2" type="ORF">OdinLCB4_006215</name>
</gene>
<dbReference type="EMBL" id="CP091871">
    <property type="protein sequence ID" value="WEU40062.1"/>
    <property type="molecule type" value="Genomic_DNA"/>
</dbReference>
<feature type="transmembrane region" description="Helical" evidence="1">
    <location>
        <begin position="12"/>
        <end position="37"/>
    </location>
</feature>
<dbReference type="AlphaFoldDB" id="A0AAF0IBK7"/>
<accession>A0AAF0IBK7</accession>
<feature type="transmembrane region" description="Helical" evidence="1">
    <location>
        <begin position="102"/>
        <end position="118"/>
    </location>
</feature>
<evidence type="ECO:0000256" key="1">
    <source>
        <dbReference type="SAM" id="Phobius"/>
    </source>
</evidence>
<keyword evidence="1" id="KW-0812">Transmembrane</keyword>
<keyword evidence="1" id="KW-0472">Membrane</keyword>
<proteinExistence type="predicted"/>
<name>A0AAF0IBK7_ODILC</name>
<protein>
    <submittedName>
        <fullName evidence="2">Uncharacterized protein</fullName>
    </submittedName>
</protein>
<evidence type="ECO:0000313" key="2">
    <source>
        <dbReference type="EMBL" id="WEU40062.1"/>
    </source>
</evidence>
<dbReference type="KEGG" id="oyw:OdinLCB4_006215"/>